<accession>A0A498R4D7</accession>
<organism evidence="2 3">
    <name type="scientific">Lucifera butyrica</name>
    <dbReference type="NCBI Taxonomy" id="1351585"/>
    <lineage>
        <taxon>Bacteria</taxon>
        <taxon>Bacillati</taxon>
        <taxon>Bacillota</taxon>
        <taxon>Negativicutes</taxon>
        <taxon>Veillonellales</taxon>
        <taxon>Veillonellaceae</taxon>
        <taxon>Lucifera</taxon>
    </lineage>
</organism>
<dbReference type="InterPro" id="IPR023378">
    <property type="entry name" value="YheA/YmcA-like_dom_sf"/>
</dbReference>
<evidence type="ECO:0000256" key="1">
    <source>
        <dbReference type="SAM" id="Coils"/>
    </source>
</evidence>
<feature type="coiled-coil region" evidence="1">
    <location>
        <begin position="26"/>
        <end position="77"/>
    </location>
</feature>
<evidence type="ECO:0000313" key="2">
    <source>
        <dbReference type="EMBL" id="VBB06294.1"/>
    </source>
</evidence>
<keyword evidence="1" id="KW-0175">Coiled coil</keyword>
<dbReference type="Gene3D" id="1.20.1500.10">
    <property type="entry name" value="YheA/YmcA-like"/>
    <property type="match status" value="1"/>
</dbReference>
<dbReference type="RefSeq" id="WP_165865917.1">
    <property type="nucleotide sequence ID" value="NZ_UPPP01000062.1"/>
</dbReference>
<sequence>MINQESIRQFVTAIKNTQEFIDLKHAKEIIDQNGKLKQELETYQKRQADLQSSCQTMQEFEDKLTALNQKFSSLFRNPDMQQFLKASDQFGLLLMKVYQMVDESLQEI</sequence>
<reference evidence="2 3" key="1">
    <citation type="submission" date="2018-06" db="EMBL/GenBank/DDBJ databases">
        <authorList>
            <person name="Strepis N."/>
        </authorList>
    </citation>
    <scope>NUCLEOTIDE SEQUENCE [LARGE SCALE GENOMIC DNA]</scope>
    <source>
        <strain evidence="2">LUCI</strain>
    </source>
</reference>
<name>A0A498R4D7_9FIRM</name>
<protein>
    <submittedName>
        <fullName evidence="2">Control of competence regulator comk ylbf/ymca</fullName>
    </submittedName>
</protein>
<keyword evidence="3" id="KW-1185">Reference proteome</keyword>
<evidence type="ECO:0000313" key="3">
    <source>
        <dbReference type="Proteomes" id="UP000277811"/>
    </source>
</evidence>
<dbReference type="AlphaFoldDB" id="A0A498R4D7"/>
<dbReference type="Pfam" id="PF06133">
    <property type="entry name" value="Com_YlbF"/>
    <property type="match status" value="1"/>
</dbReference>
<dbReference type="EMBL" id="UPPP01000062">
    <property type="protein sequence ID" value="VBB06294.1"/>
    <property type="molecule type" value="Genomic_DNA"/>
</dbReference>
<gene>
    <name evidence="2" type="ORF">LUCI_1523</name>
</gene>
<proteinExistence type="predicted"/>
<dbReference type="InterPro" id="IPR010368">
    <property type="entry name" value="Com_YlbF"/>
</dbReference>
<dbReference type="SUPFAM" id="SSF158622">
    <property type="entry name" value="YheA/YmcA-like"/>
    <property type="match status" value="1"/>
</dbReference>
<dbReference type="Proteomes" id="UP000277811">
    <property type="component" value="Unassembled WGS sequence"/>
</dbReference>